<dbReference type="SUPFAM" id="SSF53335">
    <property type="entry name" value="S-adenosyl-L-methionine-dependent methyltransferases"/>
    <property type="match status" value="1"/>
</dbReference>
<keyword evidence="1" id="KW-0808">Transferase</keyword>
<reference evidence="3 4" key="1">
    <citation type="submission" date="2019-08" db="EMBL/GenBank/DDBJ databases">
        <title>Archangium and Cystobacter genomes.</title>
        <authorList>
            <person name="Chen I.-C.K."/>
            <person name="Wielgoss S."/>
        </authorList>
    </citation>
    <scope>NUCLEOTIDE SEQUENCE [LARGE SCALE GENOMIC DNA]</scope>
    <source>
        <strain evidence="3 4">Cbm 6</strain>
    </source>
</reference>
<dbReference type="Proteomes" id="UP001611383">
    <property type="component" value="Chromosome"/>
</dbReference>
<protein>
    <submittedName>
        <fullName evidence="3">Class I SAM-dependent methyltransferase</fullName>
    </submittedName>
</protein>
<dbReference type="EMBL" id="CP043494">
    <property type="protein sequence ID" value="WNG45758.1"/>
    <property type="molecule type" value="Genomic_DNA"/>
</dbReference>
<dbReference type="InterPro" id="IPR041698">
    <property type="entry name" value="Methyltransf_25"/>
</dbReference>
<evidence type="ECO:0000256" key="1">
    <source>
        <dbReference type="ARBA" id="ARBA00022679"/>
    </source>
</evidence>
<name>A0ABY9WPV0_9BACT</name>
<evidence type="ECO:0000313" key="4">
    <source>
        <dbReference type="Proteomes" id="UP001611383"/>
    </source>
</evidence>
<dbReference type="CDD" id="cd02440">
    <property type="entry name" value="AdoMet_MTases"/>
    <property type="match status" value="1"/>
</dbReference>
<gene>
    <name evidence="3" type="ORF">F0U60_17810</name>
</gene>
<dbReference type="GO" id="GO:0008168">
    <property type="term" value="F:methyltransferase activity"/>
    <property type="evidence" value="ECO:0007669"/>
    <property type="project" value="UniProtKB-KW"/>
</dbReference>
<dbReference type="InterPro" id="IPR029063">
    <property type="entry name" value="SAM-dependent_MTases_sf"/>
</dbReference>
<evidence type="ECO:0000313" key="3">
    <source>
        <dbReference type="EMBL" id="WNG45758.1"/>
    </source>
</evidence>
<dbReference type="PANTHER" id="PTHR43861:SF3">
    <property type="entry name" value="PUTATIVE (AFU_ORTHOLOGUE AFUA_2G14390)-RELATED"/>
    <property type="match status" value="1"/>
</dbReference>
<sequence>MNGSSSIVSEECQRWDERYATEPLFFGDAPNPYLVATVERWFPAMASRSLSALCLGEGEGRDALFLARRGFTVTAVDGSLKGLEKLSRRAGAEGLAIQVMHADLAHYEPASRAFDLVSSFFCHLPPELRRTVHERAVRALRPGGFFVLEGFTPRQRELGLTSGGPKDVRLLFEPAVLRSELERRPGEDGLELFECEELVEHLDCGRHQGEARVVRLVGRVSSKFVDRTVDVPSPSGRGLG</sequence>
<dbReference type="PANTHER" id="PTHR43861">
    <property type="entry name" value="TRANS-ACONITATE 2-METHYLTRANSFERASE-RELATED"/>
    <property type="match status" value="1"/>
</dbReference>
<feature type="domain" description="Methyltransferase" evidence="2">
    <location>
        <begin position="53"/>
        <end position="144"/>
    </location>
</feature>
<evidence type="ECO:0000259" key="2">
    <source>
        <dbReference type="Pfam" id="PF13649"/>
    </source>
</evidence>
<dbReference type="RefSeq" id="WP_395821226.1">
    <property type="nucleotide sequence ID" value="NZ_CP043494.1"/>
</dbReference>
<dbReference type="GO" id="GO:0032259">
    <property type="term" value="P:methylation"/>
    <property type="evidence" value="ECO:0007669"/>
    <property type="project" value="UniProtKB-KW"/>
</dbReference>
<dbReference type="Gene3D" id="3.40.50.150">
    <property type="entry name" value="Vaccinia Virus protein VP39"/>
    <property type="match status" value="1"/>
</dbReference>
<proteinExistence type="predicted"/>
<keyword evidence="4" id="KW-1185">Reference proteome</keyword>
<keyword evidence="3" id="KW-0489">Methyltransferase</keyword>
<organism evidence="3 4">
    <name type="scientific">Archangium minus</name>
    <dbReference type="NCBI Taxonomy" id="83450"/>
    <lineage>
        <taxon>Bacteria</taxon>
        <taxon>Pseudomonadati</taxon>
        <taxon>Myxococcota</taxon>
        <taxon>Myxococcia</taxon>
        <taxon>Myxococcales</taxon>
        <taxon>Cystobacterineae</taxon>
        <taxon>Archangiaceae</taxon>
        <taxon>Archangium</taxon>
    </lineage>
</organism>
<accession>A0ABY9WPV0</accession>
<dbReference type="Pfam" id="PF13649">
    <property type="entry name" value="Methyltransf_25"/>
    <property type="match status" value="1"/>
</dbReference>